<accession>A0AAQ3TMB7</accession>
<reference evidence="3 4" key="1">
    <citation type="submission" date="2024-02" db="EMBL/GenBank/DDBJ databases">
        <title>High-quality chromosome-scale genome assembly of Pensacola bahiagrass (Paspalum notatum Flugge var. saurae).</title>
        <authorList>
            <person name="Vega J.M."/>
            <person name="Podio M."/>
            <person name="Orjuela J."/>
            <person name="Siena L.A."/>
            <person name="Pessino S.C."/>
            <person name="Combes M.C."/>
            <person name="Mariac C."/>
            <person name="Albertini E."/>
            <person name="Pupilli F."/>
            <person name="Ortiz J.P.A."/>
            <person name="Leblanc O."/>
        </authorList>
    </citation>
    <scope>NUCLEOTIDE SEQUENCE [LARGE SCALE GENOMIC DNA]</scope>
    <source>
        <strain evidence="3">R1</strain>
        <tissue evidence="3">Leaf</tissue>
    </source>
</reference>
<feature type="chain" id="PRO_5042858475" description="Thioredoxin domain-containing protein" evidence="1">
    <location>
        <begin position="22"/>
        <end position="197"/>
    </location>
</feature>
<keyword evidence="4" id="KW-1185">Reference proteome</keyword>
<dbReference type="InterPro" id="IPR013766">
    <property type="entry name" value="Thioredoxin_domain"/>
</dbReference>
<gene>
    <name evidence="3" type="ORF">U9M48_023060</name>
</gene>
<feature type="domain" description="Thioredoxin" evidence="2">
    <location>
        <begin position="47"/>
        <end position="186"/>
    </location>
</feature>
<evidence type="ECO:0000256" key="1">
    <source>
        <dbReference type="SAM" id="SignalP"/>
    </source>
</evidence>
<evidence type="ECO:0000313" key="3">
    <source>
        <dbReference type="EMBL" id="WVZ74947.1"/>
    </source>
</evidence>
<evidence type="ECO:0000313" key="4">
    <source>
        <dbReference type="Proteomes" id="UP001341281"/>
    </source>
</evidence>
<proteinExistence type="predicted"/>
<organism evidence="3 4">
    <name type="scientific">Paspalum notatum var. saurae</name>
    <dbReference type="NCBI Taxonomy" id="547442"/>
    <lineage>
        <taxon>Eukaryota</taxon>
        <taxon>Viridiplantae</taxon>
        <taxon>Streptophyta</taxon>
        <taxon>Embryophyta</taxon>
        <taxon>Tracheophyta</taxon>
        <taxon>Spermatophyta</taxon>
        <taxon>Magnoliopsida</taxon>
        <taxon>Liliopsida</taxon>
        <taxon>Poales</taxon>
        <taxon>Poaceae</taxon>
        <taxon>PACMAD clade</taxon>
        <taxon>Panicoideae</taxon>
        <taxon>Andropogonodae</taxon>
        <taxon>Paspaleae</taxon>
        <taxon>Paspalinae</taxon>
        <taxon>Paspalum</taxon>
    </lineage>
</organism>
<dbReference type="PANTHER" id="PTHR47912">
    <property type="entry name" value="THIOREDOXIN-LIKE 4, CHLOROPLASTIC"/>
    <property type="match status" value="1"/>
</dbReference>
<protein>
    <recommendedName>
        <fullName evidence="2">Thioredoxin domain-containing protein</fullName>
    </recommendedName>
</protein>
<dbReference type="SUPFAM" id="SSF52833">
    <property type="entry name" value="Thioredoxin-like"/>
    <property type="match status" value="1"/>
</dbReference>
<name>A0AAQ3TMB7_PASNO</name>
<dbReference type="GO" id="GO:0009507">
    <property type="term" value="C:chloroplast"/>
    <property type="evidence" value="ECO:0007669"/>
    <property type="project" value="TreeGrafter"/>
</dbReference>
<sequence length="197" mass="22230">MIASSLLPLRSLSVLLPATAAASCSRPGPATATLLSFPRIILLSRRRRLAAWATESSVPVDEEDEFCPVDCVTQFKTDEEFQHHLERSKATGALVVVDFYRPSCGSCRYIEKRFIRLCKGSRGDSAPVVFLKHNVIDEYDEKSEVAERLRIKVVPLFHFYKNGELVEEFATRDKERIIAAIQKYTSVEPEPEGEPQE</sequence>
<dbReference type="PANTHER" id="PTHR47912:SF1">
    <property type="entry name" value="THIOREDOXIN-LIKE 4, CHLOROPLASTIC"/>
    <property type="match status" value="1"/>
</dbReference>
<dbReference type="EMBL" id="CP144749">
    <property type="protein sequence ID" value="WVZ74947.1"/>
    <property type="molecule type" value="Genomic_DNA"/>
</dbReference>
<dbReference type="InterPro" id="IPR036249">
    <property type="entry name" value="Thioredoxin-like_sf"/>
</dbReference>
<dbReference type="Proteomes" id="UP001341281">
    <property type="component" value="Chromosome 05"/>
</dbReference>
<dbReference type="InterPro" id="IPR044176">
    <property type="entry name" value="TRL4_chloroplastic"/>
</dbReference>
<dbReference type="PROSITE" id="PS51352">
    <property type="entry name" value="THIOREDOXIN_2"/>
    <property type="match status" value="1"/>
</dbReference>
<dbReference type="Gene3D" id="3.40.30.10">
    <property type="entry name" value="Glutaredoxin"/>
    <property type="match status" value="1"/>
</dbReference>
<feature type="signal peptide" evidence="1">
    <location>
        <begin position="1"/>
        <end position="21"/>
    </location>
</feature>
<dbReference type="AlphaFoldDB" id="A0AAQ3TMB7"/>
<dbReference type="Pfam" id="PF00085">
    <property type="entry name" value="Thioredoxin"/>
    <property type="match status" value="1"/>
</dbReference>
<keyword evidence="1" id="KW-0732">Signal</keyword>
<evidence type="ECO:0000259" key="2">
    <source>
        <dbReference type="PROSITE" id="PS51352"/>
    </source>
</evidence>
<dbReference type="CDD" id="cd02947">
    <property type="entry name" value="TRX_family"/>
    <property type="match status" value="1"/>
</dbReference>